<name>A0ABM1JZM7_GEKJA</name>
<protein>
    <submittedName>
        <fullName evidence="6">SH2 domain-containing protein 7</fullName>
    </submittedName>
</protein>
<dbReference type="Pfam" id="PF00017">
    <property type="entry name" value="SH2"/>
    <property type="match status" value="2"/>
</dbReference>
<evidence type="ECO:0000313" key="6">
    <source>
        <dbReference type="RefSeq" id="XP_015266914.1"/>
    </source>
</evidence>
<evidence type="ECO:0000256" key="3">
    <source>
        <dbReference type="SAM" id="MobiDB-lite"/>
    </source>
</evidence>
<keyword evidence="5" id="KW-1185">Reference proteome</keyword>
<feature type="compositionally biased region" description="Polar residues" evidence="3">
    <location>
        <begin position="434"/>
        <end position="446"/>
    </location>
</feature>
<proteinExistence type="predicted"/>
<feature type="region of interest" description="Disordered" evidence="3">
    <location>
        <begin position="214"/>
        <end position="354"/>
    </location>
</feature>
<accession>A0ABM1JZM7</accession>
<dbReference type="InterPro" id="IPR036860">
    <property type="entry name" value="SH2_dom_sf"/>
</dbReference>
<dbReference type="PANTHER" id="PTHR14388">
    <property type="entry name" value="T CELL-SPECIFIC ADAPTER PROTEIN TSAD"/>
    <property type="match status" value="1"/>
</dbReference>
<reference evidence="6" key="1">
    <citation type="submission" date="2025-08" db="UniProtKB">
        <authorList>
            <consortium name="RefSeq"/>
        </authorList>
    </citation>
    <scope>IDENTIFICATION</scope>
</reference>
<dbReference type="InterPro" id="IPR000980">
    <property type="entry name" value="SH2"/>
</dbReference>
<dbReference type="PROSITE" id="PS50001">
    <property type="entry name" value="SH2"/>
    <property type="match status" value="1"/>
</dbReference>
<organism evidence="5 6">
    <name type="scientific">Gekko japonicus</name>
    <name type="common">Schlegel's Japanese gecko</name>
    <dbReference type="NCBI Taxonomy" id="146911"/>
    <lineage>
        <taxon>Eukaryota</taxon>
        <taxon>Metazoa</taxon>
        <taxon>Chordata</taxon>
        <taxon>Craniata</taxon>
        <taxon>Vertebrata</taxon>
        <taxon>Euteleostomi</taxon>
        <taxon>Lepidosauria</taxon>
        <taxon>Squamata</taxon>
        <taxon>Bifurcata</taxon>
        <taxon>Gekkota</taxon>
        <taxon>Gekkonidae</taxon>
        <taxon>Gekkoninae</taxon>
        <taxon>Gekko</taxon>
    </lineage>
</organism>
<dbReference type="PANTHER" id="PTHR14388:SF6">
    <property type="entry name" value="SH2 DOMAIN-CONTAINING PROTEIN 7"/>
    <property type="match status" value="1"/>
</dbReference>
<evidence type="ECO:0000256" key="2">
    <source>
        <dbReference type="PROSITE-ProRule" id="PRU00191"/>
    </source>
</evidence>
<gene>
    <name evidence="6" type="primary">SH2D7</name>
</gene>
<dbReference type="Proteomes" id="UP000694871">
    <property type="component" value="Unplaced"/>
</dbReference>
<feature type="compositionally biased region" description="Polar residues" evidence="3">
    <location>
        <begin position="384"/>
        <end position="408"/>
    </location>
</feature>
<feature type="compositionally biased region" description="Basic and acidic residues" evidence="3">
    <location>
        <begin position="256"/>
        <end position="269"/>
    </location>
</feature>
<feature type="compositionally biased region" description="Polar residues" evidence="3">
    <location>
        <begin position="455"/>
        <end position="465"/>
    </location>
</feature>
<evidence type="ECO:0000313" key="5">
    <source>
        <dbReference type="Proteomes" id="UP000694871"/>
    </source>
</evidence>
<feature type="compositionally biased region" description="Polar residues" evidence="3">
    <location>
        <begin position="302"/>
        <end position="311"/>
    </location>
</feature>
<feature type="domain" description="SH2" evidence="4">
    <location>
        <begin position="61"/>
        <end position="201"/>
    </location>
</feature>
<evidence type="ECO:0000259" key="4">
    <source>
        <dbReference type="PROSITE" id="PS50001"/>
    </source>
</evidence>
<dbReference type="RefSeq" id="XP_015266914.1">
    <property type="nucleotide sequence ID" value="XM_015411428.1"/>
</dbReference>
<keyword evidence="1 2" id="KW-0727">SH2 domain</keyword>
<dbReference type="Gene3D" id="3.30.505.10">
    <property type="entry name" value="SH2 domain"/>
    <property type="match status" value="2"/>
</dbReference>
<feature type="region of interest" description="Disordered" evidence="3">
    <location>
        <begin position="371"/>
        <end position="491"/>
    </location>
</feature>
<dbReference type="SUPFAM" id="SSF55550">
    <property type="entry name" value="SH2 domain"/>
    <property type="match status" value="2"/>
</dbReference>
<feature type="non-terminal residue" evidence="6">
    <location>
        <position position="1"/>
    </location>
</feature>
<feature type="region of interest" description="Disordered" evidence="3">
    <location>
        <begin position="8"/>
        <end position="30"/>
    </location>
</feature>
<dbReference type="GeneID" id="107110628"/>
<evidence type="ECO:0000256" key="1">
    <source>
        <dbReference type="ARBA" id="ARBA00022999"/>
    </source>
</evidence>
<sequence length="587" mass="65962">RIFPFELEDGMEGEQPPFFSGRQSDLGTEKPPSEMVKDLVLRWFSDVQAPLLSQDGTLPGWFHGFITRKQTEELLKDQDFGCFLIRLRERAFGYILSYSHIVVRLVYIEGRGNQTCSTQTEELLKDQDLGCFLIRLRERAFGYILSYRGKDRCRHFVISCQKNGRYVVAGDTRNHESLAELIRYYQISEIEPFGENLTVACSKPEEKNIYDQISLESRTPPKPSPELVRQGSSSDPTASPAGKDITSQQSAKPRRKLQEQQKSLSKERQGWSLESHPEDDPDEAPPIPDRSSLLMAECSKKASGNQASVYTSPKHLKDEGLAGPADMDQSFTDRPPNRDDPSQGSLHRKNTSLQLYDQFYGKRTEEAGRLGTIYSEIGADQHKSTSTPPESPSGQPFSLTMQKKSSLNSPASTPPKLSPKLPDKPKTFAEAQGLQETSLASYSSSPMIDERRRMSSPSETSSDPPRTNLYGQVHKLKSQKPAVSVGDDPYERIPFEWPKRRIHERDPESLPKSSALKAKEVYEQACMESSRSPRAQSCTENTYEKIPAHLSKSSSTRHFGARDDIYEKISFAPGKGAWAKAIPKILS</sequence>
<dbReference type="SMART" id="SM00252">
    <property type="entry name" value="SH2"/>
    <property type="match status" value="1"/>
</dbReference>